<dbReference type="SUPFAM" id="SSF53335">
    <property type="entry name" value="S-adenosyl-L-methionine-dependent methyltransferases"/>
    <property type="match status" value="1"/>
</dbReference>
<keyword evidence="1" id="KW-0489">Methyltransferase</keyword>
<dbReference type="Gene3D" id="3.40.50.150">
    <property type="entry name" value="Vaccinia Virus protein VP39"/>
    <property type="match status" value="1"/>
</dbReference>
<keyword evidence="2" id="KW-1185">Reference proteome</keyword>
<gene>
    <name evidence="1" type="ORF">DDV96_04105</name>
</gene>
<organism evidence="1 2">
    <name type="scientific">Marixanthomonas spongiae</name>
    <dbReference type="NCBI Taxonomy" id="2174845"/>
    <lineage>
        <taxon>Bacteria</taxon>
        <taxon>Pseudomonadati</taxon>
        <taxon>Bacteroidota</taxon>
        <taxon>Flavobacteriia</taxon>
        <taxon>Flavobacteriales</taxon>
        <taxon>Flavobacteriaceae</taxon>
        <taxon>Marixanthomonas</taxon>
    </lineage>
</organism>
<dbReference type="Proteomes" id="UP000245962">
    <property type="component" value="Unassembled WGS sequence"/>
</dbReference>
<evidence type="ECO:0000313" key="1">
    <source>
        <dbReference type="EMBL" id="PVW16449.1"/>
    </source>
</evidence>
<dbReference type="GO" id="GO:0008168">
    <property type="term" value="F:methyltransferase activity"/>
    <property type="evidence" value="ECO:0007669"/>
    <property type="project" value="UniProtKB-KW"/>
</dbReference>
<proteinExistence type="predicted"/>
<protein>
    <submittedName>
        <fullName evidence="1">SAM-dependent methyltransferase</fullName>
    </submittedName>
</protein>
<comment type="caution">
    <text evidence="1">The sequence shown here is derived from an EMBL/GenBank/DDBJ whole genome shotgun (WGS) entry which is preliminary data.</text>
</comment>
<evidence type="ECO:0000313" key="2">
    <source>
        <dbReference type="Proteomes" id="UP000245962"/>
    </source>
</evidence>
<dbReference type="AlphaFoldDB" id="A0A2U0I5S7"/>
<keyword evidence="1" id="KW-0808">Transferase</keyword>
<dbReference type="RefSeq" id="WP_116693463.1">
    <property type="nucleotide sequence ID" value="NZ_QEHR01000002.1"/>
</dbReference>
<dbReference type="GO" id="GO:0032259">
    <property type="term" value="P:methylation"/>
    <property type="evidence" value="ECO:0007669"/>
    <property type="project" value="UniProtKB-KW"/>
</dbReference>
<accession>A0A2U0I5S7</accession>
<dbReference type="EMBL" id="QEHR01000002">
    <property type="protein sequence ID" value="PVW16449.1"/>
    <property type="molecule type" value="Genomic_DNA"/>
</dbReference>
<reference evidence="1 2" key="1">
    <citation type="submission" date="2018-04" db="EMBL/GenBank/DDBJ databases">
        <title>Marixanthomonas spongiae HN-E44 sp. nov., isolated from a marine sponge.</title>
        <authorList>
            <person name="Luo L."/>
            <person name="Zhuang L."/>
        </authorList>
    </citation>
    <scope>NUCLEOTIDE SEQUENCE [LARGE SCALE GENOMIC DNA]</scope>
    <source>
        <strain evidence="1 2">HN-E44</strain>
    </source>
</reference>
<name>A0A2U0I5S7_9FLAO</name>
<sequence>MNFIKKVIKEIFDSVGFKIEKKSSKNNLNLTKASKVLEYEYGHLESKKTKTSIGVNKEPVPWFTYPAIEYLSQLDLSDLIMLEWGAGNSSIFFSKKVKKLFSIEHNKEWYDLVKTNKPINNELIYADEDYVKKAEEFQKRFDVILIDGIKREDCAKAALRLLSKNGFIILDNCDRHPEIADMFRETGFIEVDFHGFGPINEYTWTTSLFLRRSVELKPLSFQPKIPIGGGY</sequence>
<dbReference type="InterPro" id="IPR029063">
    <property type="entry name" value="SAM-dependent_MTases_sf"/>
</dbReference>
<dbReference type="OrthoDB" id="938855at2"/>